<organism evidence="2 3">
    <name type="scientific">Candidatus Neoehrlichia procyonis str. RAC413</name>
    <dbReference type="NCBI Taxonomy" id="1359163"/>
    <lineage>
        <taxon>Bacteria</taxon>
        <taxon>Pseudomonadati</taxon>
        <taxon>Pseudomonadota</taxon>
        <taxon>Alphaproteobacteria</taxon>
        <taxon>Rickettsiales</taxon>
        <taxon>Anaplasmataceae</taxon>
        <taxon>Candidatus Neoehrlichia</taxon>
    </lineage>
</organism>
<dbReference type="EMBL" id="LANX01000001">
    <property type="protein sequence ID" value="KJV69101.1"/>
    <property type="molecule type" value="Genomic_DNA"/>
</dbReference>
<reference evidence="2 3" key="1">
    <citation type="submission" date="2015-02" db="EMBL/GenBank/DDBJ databases">
        <title>Genome Sequencing of Rickettsiales.</title>
        <authorList>
            <person name="Daugherty S.C."/>
            <person name="Su Q."/>
            <person name="Abolude K."/>
            <person name="Beier-Sexton M."/>
            <person name="Carlyon J.A."/>
            <person name="Carter R."/>
            <person name="Day N.P."/>
            <person name="Dumler S.J."/>
            <person name="Dyachenko V."/>
            <person name="Godinez A."/>
            <person name="Kurtti T.J."/>
            <person name="Lichay M."/>
            <person name="Mullins K.E."/>
            <person name="Ott S."/>
            <person name="Pappas-Brown V."/>
            <person name="Paris D.H."/>
            <person name="Patel P."/>
            <person name="Richards A.L."/>
            <person name="Sadzewicz L."/>
            <person name="Sears K."/>
            <person name="Seidman D."/>
            <person name="Sengamalay N."/>
            <person name="Stenos J."/>
            <person name="Tallon L.J."/>
            <person name="Vincent G."/>
            <person name="Fraser C.M."/>
            <person name="Munderloh U."/>
            <person name="Dunning-Hotopp J.C."/>
        </authorList>
    </citation>
    <scope>NUCLEOTIDE SEQUENCE [LARGE SCALE GENOMIC DNA]</scope>
    <source>
        <strain evidence="2 3">RAC413</strain>
    </source>
</reference>
<feature type="transmembrane region" description="Helical" evidence="1">
    <location>
        <begin position="77"/>
        <end position="96"/>
    </location>
</feature>
<accession>A0A0F3NMX2</accession>
<evidence type="ECO:0000313" key="3">
    <source>
        <dbReference type="Proteomes" id="UP000033562"/>
    </source>
</evidence>
<proteinExistence type="predicted"/>
<dbReference type="Proteomes" id="UP000033562">
    <property type="component" value="Unassembled WGS sequence"/>
</dbReference>
<feature type="transmembrane region" description="Helical" evidence="1">
    <location>
        <begin position="34"/>
        <end position="56"/>
    </location>
</feature>
<evidence type="ECO:0000256" key="1">
    <source>
        <dbReference type="SAM" id="Phobius"/>
    </source>
</evidence>
<keyword evidence="1" id="KW-1133">Transmembrane helix</keyword>
<evidence type="ECO:0000313" key="2">
    <source>
        <dbReference type="EMBL" id="KJV69101.1"/>
    </source>
</evidence>
<dbReference type="AlphaFoldDB" id="A0A0F3NMX2"/>
<feature type="transmembrane region" description="Helical" evidence="1">
    <location>
        <begin position="108"/>
        <end position="128"/>
    </location>
</feature>
<keyword evidence="1" id="KW-0472">Membrane</keyword>
<protein>
    <submittedName>
        <fullName evidence="2">Uncharacterized protein</fullName>
    </submittedName>
</protein>
<keyword evidence="3" id="KW-1185">Reference proteome</keyword>
<gene>
    <name evidence="2" type="ORF">NLO413_0477</name>
</gene>
<keyword evidence="1" id="KW-0812">Transmembrane</keyword>
<comment type="caution">
    <text evidence="2">The sequence shown here is derived from an EMBL/GenBank/DDBJ whole genome shotgun (WGS) entry which is preliminary data.</text>
</comment>
<sequence>MILHYKFNVFETFLIVIKKVASMKLLSKNNIKEAYFLFMSALLIIPFSFFVTARFMRRLHKSKCEIICLEMSFLSQILLNNILFFGLLSYYVFTLYPKLVLFDNKMLSISACALVMSCLLTFSSIIFYNCSAKRRIGECLDNIDDSIFAKLMQRLNFAMPNLILNIVLNIIGKVSFNSSPIMVEKQKVNMLANNTCVDHS</sequence>
<name>A0A0F3NMX2_9RICK</name>